<dbReference type="InterPro" id="IPR001506">
    <property type="entry name" value="Peptidase_M12A"/>
</dbReference>
<protein>
    <recommendedName>
        <fullName evidence="2">Peptidase M12A domain-containing protein</fullName>
    </recommendedName>
</protein>
<evidence type="ECO:0000313" key="4">
    <source>
        <dbReference type="Proteomes" id="UP000070133"/>
    </source>
</evidence>
<keyword evidence="4" id="KW-1185">Reference proteome</keyword>
<evidence type="ECO:0000256" key="1">
    <source>
        <dbReference type="SAM" id="MobiDB-lite"/>
    </source>
</evidence>
<dbReference type="AlphaFoldDB" id="A0A139HRN7"/>
<organism evidence="3 4">
    <name type="scientific">Pseudocercospora eumusae</name>
    <dbReference type="NCBI Taxonomy" id="321146"/>
    <lineage>
        <taxon>Eukaryota</taxon>
        <taxon>Fungi</taxon>
        <taxon>Dikarya</taxon>
        <taxon>Ascomycota</taxon>
        <taxon>Pezizomycotina</taxon>
        <taxon>Dothideomycetes</taxon>
        <taxon>Dothideomycetidae</taxon>
        <taxon>Mycosphaerellales</taxon>
        <taxon>Mycosphaerellaceae</taxon>
        <taxon>Pseudocercospora</taxon>
    </lineage>
</organism>
<feature type="region of interest" description="Disordered" evidence="1">
    <location>
        <begin position="450"/>
        <end position="476"/>
    </location>
</feature>
<feature type="domain" description="Peptidase M12A" evidence="2">
    <location>
        <begin position="282"/>
        <end position="330"/>
    </location>
</feature>
<gene>
    <name evidence="3" type="ORF">AC578_10306</name>
</gene>
<dbReference type="Pfam" id="PF01400">
    <property type="entry name" value="Astacin"/>
    <property type="match status" value="1"/>
</dbReference>
<proteinExistence type="predicted"/>
<dbReference type="Proteomes" id="UP000070133">
    <property type="component" value="Unassembled WGS sequence"/>
</dbReference>
<feature type="compositionally biased region" description="Low complexity" evidence="1">
    <location>
        <begin position="216"/>
        <end position="230"/>
    </location>
</feature>
<reference evidence="3 4" key="1">
    <citation type="submission" date="2015-07" db="EMBL/GenBank/DDBJ databases">
        <title>Comparative genomics of the Sigatoka disease complex on banana suggests a link between parallel evolutionary changes in Pseudocercospora fijiensis and Pseudocercospora eumusae and increased virulence on the banana host.</title>
        <authorList>
            <person name="Chang T.-C."/>
            <person name="Salvucci A."/>
            <person name="Crous P.W."/>
            <person name="Stergiopoulos I."/>
        </authorList>
    </citation>
    <scope>NUCLEOTIDE SEQUENCE [LARGE SCALE GENOMIC DNA]</scope>
    <source>
        <strain evidence="3 4">CBS 114824</strain>
    </source>
</reference>
<dbReference type="GO" id="GO:0004222">
    <property type="term" value="F:metalloendopeptidase activity"/>
    <property type="evidence" value="ECO:0007669"/>
    <property type="project" value="InterPro"/>
</dbReference>
<evidence type="ECO:0000259" key="2">
    <source>
        <dbReference type="Pfam" id="PF01400"/>
    </source>
</evidence>
<dbReference type="OrthoDB" id="291007at2759"/>
<dbReference type="Gene3D" id="3.40.390.10">
    <property type="entry name" value="Collagenase (Catalytic Domain)"/>
    <property type="match status" value="1"/>
</dbReference>
<dbReference type="InterPro" id="IPR024079">
    <property type="entry name" value="MetalloPept_cat_dom_sf"/>
</dbReference>
<evidence type="ECO:0000313" key="3">
    <source>
        <dbReference type="EMBL" id="KXT05042.1"/>
    </source>
</evidence>
<name>A0A139HRN7_9PEZI</name>
<feature type="region of interest" description="Disordered" evidence="1">
    <location>
        <begin position="177"/>
        <end position="254"/>
    </location>
</feature>
<dbReference type="EMBL" id="LFZN01000016">
    <property type="protein sequence ID" value="KXT05042.1"/>
    <property type="molecule type" value="Genomic_DNA"/>
</dbReference>
<comment type="caution">
    <text evidence="3">The sequence shown here is derived from an EMBL/GenBank/DDBJ whole genome shotgun (WGS) entry which is preliminary data.</text>
</comment>
<accession>A0A139HRN7</accession>
<sequence>MDSFDLLNLGPADACEQNIRSAHSVLSIHNQRSPSSRTMKAFLTSLLFFTGALCLPIDNPAIDTDTTLSKRWFSVPELPGNPNAKVPGVRYPWPHDKKEGIQKIRYCFRDQRSATALADLFEGPVIQKWQRAGALYPNTNLKIIPDPRCTPSKQKFAEQVAQKWNVFDALVISEATAQDSSGTSTPGNVEVQASSSRPSTLSKGPIRRSDSGDALFDSSGGSSEFASDSDPPIVDSDASEGEPGTGGNSFSTTGYSNGLGNGVAKKFPNTMTIRNAQWRDEGHTIGLAHEHQRSDRDRYLHVNFRNIQGYAKARDKVSKLSAQEYPQFGTVVDPDQRMAIVTKNADLAEKLDFKILEWIAAGPGSNLGTEFDHLEKSPSLDLNSIMLYGSFTSAESGITSELRRDGVLLGLDDDGKPMLKVTPGGSINFAQAGPSEDDVARVKQLYPLLPTTAGSSTRTGSPAIAGPSGSKSGKIS</sequence>
<dbReference type="GO" id="GO:0006508">
    <property type="term" value="P:proteolysis"/>
    <property type="evidence" value="ECO:0007669"/>
    <property type="project" value="InterPro"/>
</dbReference>
<feature type="compositionally biased region" description="Polar residues" evidence="1">
    <location>
        <begin position="177"/>
        <end position="202"/>
    </location>
</feature>
<dbReference type="SUPFAM" id="SSF55486">
    <property type="entry name" value="Metalloproteases ('zincins'), catalytic domain"/>
    <property type="match status" value="1"/>
</dbReference>
<dbReference type="STRING" id="321146.A0A139HRN7"/>